<feature type="compositionally biased region" description="Low complexity" evidence="1">
    <location>
        <begin position="106"/>
        <end position="117"/>
    </location>
</feature>
<keyword evidence="3" id="KW-1185">Reference proteome</keyword>
<feature type="compositionally biased region" description="Basic and acidic residues" evidence="1">
    <location>
        <begin position="259"/>
        <end position="296"/>
    </location>
</feature>
<feature type="region of interest" description="Disordered" evidence="1">
    <location>
        <begin position="428"/>
        <end position="470"/>
    </location>
</feature>
<feature type="region of interest" description="Disordered" evidence="1">
    <location>
        <begin position="106"/>
        <end position="172"/>
    </location>
</feature>
<dbReference type="AlphaFoldDB" id="A0A0G2DWA1"/>
<proteinExistence type="predicted"/>
<feature type="compositionally biased region" description="Acidic residues" evidence="1">
    <location>
        <begin position="515"/>
        <end position="533"/>
    </location>
</feature>
<sequence>MTNHERLGRQSAFQGLLKIFNLSTSPTVLATADEEAIGELDEPPDNLSPRTQSRILEQLRQQPFVKSPKMPGTLNRKESLLTKALKPETPDHVDLEACDPVTRGLSTTSITSNASTADLVSDGSESPVRTASPSPPLPPQYTKLPSPQTLKFNDDLPKRAPLTPVSEGPEAKVEANLGRKRCITFACRATSKPQESPKAVPTEKPVAAEPAKRKCALTFACPTRTSSTENATRPDPRTRPSNQIVVSSHSPKKFSQKPVVREHSKGKDIDTTPRKPRENQSKVDESELSEAMRFHEFASSNDEDDAWVHETVEDKSRITMDDLMQKDIAISRIGREVEEEDEQDEEEADELENDLDEADQEDDFAPSDDDDVSDGGNESDNEEGFADSDDDSDAESDDIFWAPSTTTAATSVEHLDQIRPLTARRVSNCSTESMDSDDAANKLHVPSRGFKRRAIKGMRMRPGTPDLPDSTDFVCGTLDEDRPLEAAYISCMEQKKRAKHVPIPQDIDPSFPTTDPEDNLDEEDECDEDDTDEPQWMKGQFDEIDNETYRGRHRKSSIAKRSPNLSPRRVHSPAPIHTKRVHSPAPKQKRAHSPAPKQKRVHSPAPKLKAHRSPPPRRLFGQSPRRLRSPAPGIIIESPPGTRRTSIDATQVRTPVPLGITITRLGQRPNTTRTASLPHTPNPYFRNYQRRQREEAIPTSVTASPVGDDDFQDRHIRGAVDIVIGLEKKRQKRKEKFWRQHCRKAAKEQAERKTVPGKGAERMRELGLECAERNRGYGMGPQPQLVLSL</sequence>
<feature type="region of interest" description="Disordered" evidence="1">
    <location>
        <begin position="224"/>
        <end position="308"/>
    </location>
</feature>
<reference evidence="2 3" key="1">
    <citation type="submission" date="2015-05" db="EMBL/GenBank/DDBJ databases">
        <title>Distinctive expansion of gene families associated with plant cell wall degradation and secondary metabolism in the genomes of grapevine trunk pathogens.</title>
        <authorList>
            <person name="Lawrence D.P."/>
            <person name="Travadon R."/>
            <person name="Rolshausen P.E."/>
            <person name="Baumgartner K."/>
        </authorList>
    </citation>
    <scope>NUCLEOTIDE SEQUENCE [LARGE SCALE GENOMIC DNA]</scope>
    <source>
        <strain evidence="2">UCRPC4</strain>
    </source>
</reference>
<dbReference type="Proteomes" id="UP000053317">
    <property type="component" value="Unassembled WGS sequence"/>
</dbReference>
<accession>A0A0G2DWA1</accession>
<organism evidence="2 3">
    <name type="scientific">Phaeomoniella chlamydospora</name>
    <name type="common">Phaeoacremonium chlamydosporum</name>
    <dbReference type="NCBI Taxonomy" id="158046"/>
    <lineage>
        <taxon>Eukaryota</taxon>
        <taxon>Fungi</taxon>
        <taxon>Dikarya</taxon>
        <taxon>Ascomycota</taxon>
        <taxon>Pezizomycotina</taxon>
        <taxon>Eurotiomycetes</taxon>
        <taxon>Chaetothyriomycetidae</taxon>
        <taxon>Phaeomoniellales</taxon>
        <taxon>Phaeomoniellaceae</taxon>
        <taxon>Phaeomoniella</taxon>
    </lineage>
</organism>
<reference evidence="2 3" key="2">
    <citation type="submission" date="2015-05" db="EMBL/GenBank/DDBJ databases">
        <authorList>
            <person name="Morales-Cruz A."/>
            <person name="Amrine K.C."/>
            <person name="Cantu D."/>
        </authorList>
    </citation>
    <scope>NUCLEOTIDE SEQUENCE [LARGE SCALE GENOMIC DNA]</scope>
    <source>
        <strain evidence="2">UCRPC4</strain>
    </source>
</reference>
<dbReference type="InterPro" id="IPR018853">
    <property type="entry name" value="DUF2457"/>
</dbReference>
<evidence type="ECO:0000313" key="3">
    <source>
        <dbReference type="Proteomes" id="UP000053317"/>
    </source>
</evidence>
<protein>
    <submittedName>
        <fullName evidence="2">Uncharacterized protein</fullName>
    </submittedName>
</protein>
<name>A0A0G2DWA1_PHACM</name>
<gene>
    <name evidence="2" type="ORF">UCRPC4_g06751</name>
</gene>
<dbReference type="Pfam" id="PF10446">
    <property type="entry name" value="DUF2457"/>
    <property type="match status" value="1"/>
</dbReference>
<feature type="region of interest" description="Disordered" evidence="1">
    <location>
        <begin position="495"/>
        <end position="645"/>
    </location>
</feature>
<feature type="compositionally biased region" description="Basic residues" evidence="1">
    <location>
        <begin position="449"/>
        <end position="459"/>
    </location>
</feature>
<evidence type="ECO:0000256" key="1">
    <source>
        <dbReference type="SAM" id="MobiDB-lite"/>
    </source>
</evidence>
<comment type="caution">
    <text evidence="2">The sequence shown here is derived from an EMBL/GenBank/DDBJ whole genome shotgun (WGS) entry which is preliminary data.</text>
</comment>
<feature type="region of interest" description="Disordered" evidence="1">
    <location>
        <begin position="330"/>
        <end position="413"/>
    </location>
</feature>
<feature type="compositionally biased region" description="Polar residues" evidence="1">
    <location>
        <begin position="123"/>
        <end position="132"/>
    </location>
</feature>
<feature type="compositionally biased region" description="Polar residues" evidence="1">
    <location>
        <begin position="239"/>
        <end position="249"/>
    </location>
</feature>
<feature type="compositionally biased region" description="Basic residues" evidence="1">
    <location>
        <begin position="577"/>
        <end position="615"/>
    </location>
</feature>
<feature type="compositionally biased region" description="Acidic residues" evidence="1">
    <location>
        <begin position="337"/>
        <end position="398"/>
    </location>
</feature>
<dbReference type="OrthoDB" id="2011769at2759"/>
<dbReference type="EMBL" id="LCWF01000226">
    <property type="protein sequence ID" value="KKY14431.1"/>
    <property type="molecule type" value="Genomic_DNA"/>
</dbReference>
<evidence type="ECO:0000313" key="2">
    <source>
        <dbReference type="EMBL" id="KKY14431.1"/>
    </source>
</evidence>